<proteinExistence type="predicted"/>
<protein>
    <submittedName>
        <fullName evidence="1">Uncharacterized protein</fullName>
    </submittedName>
</protein>
<accession>A0AA88IYV9</accession>
<gene>
    <name evidence="1" type="ORF">TIFTF001_026951</name>
</gene>
<organism evidence="1 2">
    <name type="scientific">Ficus carica</name>
    <name type="common">Common fig</name>
    <dbReference type="NCBI Taxonomy" id="3494"/>
    <lineage>
        <taxon>Eukaryota</taxon>
        <taxon>Viridiplantae</taxon>
        <taxon>Streptophyta</taxon>
        <taxon>Embryophyta</taxon>
        <taxon>Tracheophyta</taxon>
        <taxon>Spermatophyta</taxon>
        <taxon>Magnoliopsida</taxon>
        <taxon>eudicotyledons</taxon>
        <taxon>Gunneridae</taxon>
        <taxon>Pentapetalae</taxon>
        <taxon>rosids</taxon>
        <taxon>fabids</taxon>
        <taxon>Rosales</taxon>
        <taxon>Moraceae</taxon>
        <taxon>Ficeae</taxon>
        <taxon>Ficus</taxon>
    </lineage>
</organism>
<sequence length="104" mass="11357">MPSMGWVGAISKPSVESWLSFVVFRSGCVYHEGSWIPRELGCRAMVRGLGQCVGLRCPLWVACVPHVQLVFPPCCWPSFRDGPITPMVTSALMGVAVYAQTVSK</sequence>
<comment type="caution">
    <text evidence="1">The sequence shown here is derived from an EMBL/GenBank/DDBJ whole genome shotgun (WGS) entry which is preliminary data.</text>
</comment>
<evidence type="ECO:0000313" key="1">
    <source>
        <dbReference type="EMBL" id="GMN57845.1"/>
    </source>
</evidence>
<dbReference type="Proteomes" id="UP001187192">
    <property type="component" value="Unassembled WGS sequence"/>
</dbReference>
<name>A0AA88IYV9_FICCA</name>
<keyword evidence="2" id="KW-1185">Reference proteome</keyword>
<dbReference type="EMBL" id="BTGU01000073">
    <property type="protein sequence ID" value="GMN57845.1"/>
    <property type="molecule type" value="Genomic_DNA"/>
</dbReference>
<dbReference type="AlphaFoldDB" id="A0AA88IYV9"/>
<evidence type="ECO:0000313" key="2">
    <source>
        <dbReference type="Proteomes" id="UP001187192"/>
    </source>
</evidence>
<reference evidence="1" key="1">
    <citation type="submission" date="2023-07" db="EMBL/GenBank/DDBJ databases">
        <title>draft genome sequence of fig (Ficus carica).</title>
        <authorList>
            <person name="Takahashi T."/>
            <person name="Nishimura K."/>
        </authorList>
    </citation>
    <scope>NUCLEOTIDE SEQUENCE</scope>
</reference>